<dbReference type="AlphaFoldDB" id="A0A158L762"/>
<gene>
    <name evidence="2" type="ORF">AWB67_07649</name>
</gene>
<evidence type="ECO:0000313" key="2">
    <source>
        <dbReference type="EMBL" id="SAL88731.1"/>
    </source>
</evidence>
<protein>
    <submittedName>
        <fullName evidence="2">Uncharacterized protein</fullName>
    </submittedName>
</protein>
<proteinExistence type="predicted"/>
<accession>A0A158L762</accession>
<dbReference type="Proteomes" id="UP000054925">
    <property type="component" value="Unassembled WGS sequence"/>
</dbReference>
<name>A0A158L762_9BURK</name>
<feature type="transmembrane region" description="Helical" evidence="1">
    <location>
        <begin position="110"/>
        <end position="128"/>
    </location>
</feature>
<evidence type="ECO:0000313" key="3">
    <source>
        <dbReference type="Proteomes" id="UP000054925"/>
    </source>
</evidence>
<keyword evidence="1" id="KW-0472">Membrane</keyword>
<keyword evidence="1" id="KW-0812">Transmembrane</keyword>
<evidence type="ECO:0000256" key="1">
    <source>
        <dbReference type="SAM" id="Phobius"/>
    </source>
</evidence>
<reference evidence="2" key="1">
    <citation type="submission" date="2016-01" db="EMBL/GenBank/DDBJ databases">
        <authorList>
            <person name="Peeters C."/>
        </authorList>
    </citation>
    <scope>NUCLEOTIDE SEQUENCE [LARGE SCALE GENOMIC DNA]</scope>
    <source>
        <strain evidence="2">LMG 22937</strain>
    </source>
</reference>
<dbReference type="EMBL" id="FCOL02000559">
    <property type="protein sequence ID" value="SAL88731.1"/>
    <property type="molecule type" value="Genomic_DNA"/>
</dbReference>
<keyword evidence="1" id="KW-1133">Transmembrane helix</keyword>
<comment type="caution">
    <text evidence="2">The sequence shown here is derived from an EMBL/GenBank/DDBJ whole genome shotgun (WGS) entry which is preliminary data.</text>
</comment>
<keyword evidence="3" id="KW-1185">Reference proteome</keyword>
<sequence length="189" mass="20065">MAMAARPISECIAATSSGIFVISTFAAMYEPAAPPMISAANSSPRPKPRLDPRSAACFTISASVVRMAIAMPVMPNVLPSRAVFGLDKPFNAWPKHTEAMRYRRVTTFRLIYVPSLLASFLGSFFLNISSMRLVTRKPPNTFAAASTTANVPKNLLVPLTVSPVASIAPTITIPEVALVTPSAACAARA</sequence>
<organism evidence="2 3">
    <name type="scientific">Caballeronia terrestris</name>
    <dbReference type="NCBI Taxonomy" id="1226301"/>
    <lineage>
        <taxon>Bacteria</taxon>
        <taxon>Pseudomonadati</taxon>
        <taxon>Pseudomonadota</taxon>
        <taxon>Betaproteobacteria</taxon>
        <taxon>Burkholderiales</taxon>
        <taxon>Burkholderiaceae</taxon>
        <taxon>Caballeronia</taxon>
    </lineage>
</organism>